<evidence type="ECO:0000256" key="3">
    <source>
        <dbReference type="ARBA" id="ARBA00023125"/>
    </source>
</evidence>
<dbReference type="Pfam" id="PF00126">
    <property type="entry name" value="HTH_1"/>
    <property type="match status" value="1"/>
</dbReference>
<dbReference type="InterPro" id="IPR000847">
    <property type="entry name" value="LysR_HTH_N"/>
</dbReference>
<evidence type="ECO:0000256" key="1">
    <source>
        <dbReference type="ARBA" id="ARBA00009437"/>
    </source>
</evidence>
<dbReference type="GO" id="GO:0003677">
    <property type="term" value="F:DNA binding"/>
    <property type="evidence" value="ECO:0007669"/>
    <property type="project" value="UniProtKB-KW"/>
</dbReference>
<evidence type="ECO:0000313" key="7">
    <source>
        <dbReference type="Proteomes" id="UP000325957"/>
    </source>
</evidence>
<dbReference type="AlphaFoldDB" id="A0A5J5KYW4"/>
<dbReference type="InterPro" id="IPR036388">
    <property type="entry name" value="WH-like_DNA-bd_sf"/>
</dbReference>
<feature type="domain" description="HTH lysR-type" evidence="5">
    <location>
        <begin position="1"/>
        <end position="58"/>
    </location>
</feature>
<keyword evidence="7" id="KW-1185">Reference proteome</keyword>
<organism evidence="6 7">
    <name type="scientific">Kocuria coralli</name>
    <dbReference type="NCBI Taxonomy" id="1461025"/>
    <lineage>
        <taxon>Bacteria</taxon>
        <taxon>Bacillati</taxon>
        <taxon>Actinomycetota</taxon>
        <taxon>Actinomycetes</taxon>
        <taxon>Micrococcales</taxon>
        <taxon>Micrococcaceae</taxon>
        <taxon>Kocuria</taxon>
    </lineage>
</organism>
<protein>
    <submittedName>
        <fullName evidence="6">LysR family transcriptional regulator</fullName>
    </submittedName>
</protein>
<dbReference type="Proteomes" id="UP000325957">
    <property type="component" value="Unassembled WGS sequence"/>
</dbReference>
<dbReference type="FunFam" id="1.10.10.10:FF:000001">
    <property type="entry name" value="LysR family transcriptional regulator"/>
    <property type="match status" value="1"/>
</dbReference>
<dbReference type="EMBL" id="SZWF01000010">
    <property type="protein sequence ID" value="KAA9394026.1"/>
    <property type="molecule type" value="Genomic_DNA"/>
</dbReference>
<reference evidence="6 7" key="1">
    <citation type="submission" date="2019-05" db="EMBL/GenBank/DDBJ databases">
        <title>Kocuria coralli sp. nov., a novel actinobacterium isolated from coral reef seawater.</title>
        <authorList>
            <person name="Li J."/>
        </authorList>
    </citation>
    <scope>NUCLEOTIDE SEQUENCE [LARGE SCALE GENOMIC DNA]</scope>
    <source>
        <strain evidence="6 7">SCSIO 13007</strain>
    </source>
</reference>
<dbReference type="PANTHER" id="PTHR30346:SF28">
    <property type="entry name" value="HTH-TYPE TRANSCRIPTIONAL REGULATOR CYNR"/>
    <property type="match status" value="1"/>
</dbReference>
<comment type="caution">
    <text evidence="6">The sequence shown here is derived from an EMBL/GenBank/DDBJ whole genome shotgun (WGS) entry which is preliminary data.</text>
</comment>
<accession>A0A5J5KYW4</accession>
<keyword evidence="3" id="KW-0238">DNA-binding</keyword>
<dbReference type="GO" id="GO:0003700">
    <property type="term" value="F:DNA-binding transcription factor activity"/>
    <property type="evidence" value="ECO:0007669"/>
    <property type="project" value="InterPro"/>
</dbReference>
<keyword evidence="4" id="KW-0804">Transcription</keyword>
<dbReference type="InterPro" id="IPR005119">
    <property type="entry name" value="LysR_subst-bd"/>
</dbReference>
<evidence type="ECO:0000313" key="6">
    <source>
        <dbReference type="EMBL" id="KAA9394026.1"/>
    </source>
</evidence>
<dbReference type="PROSITE" id="PS50931">
    <property type="entry name" value="HTH_LYSR"/>
    <property type="match status" value="1"/>
</dbReference>
<dbReference type="SUPFAM" id="SSF53850">
    <property type="entry name" value="Periplasmic binding protein-like II"/>
    <property type="match status" value="1"/>
</dbReference>
<dbReference type="Gene3D" id="3.40.190.290">
    <property type="match status" value="1"/>
</dbReference>
<dbReference type="RefSeq" id="WP_158033959.1">
    <property type="nucleotide sequence ID" value="NZ_ML708618.1"/>
</dbReference>
<dbReference type="PANTHER" id="PTHR30346">
    <property type="entry name" value="TRANSCRIPTIONAL DUAL REGULATOR HCAR-RELATED"/>
    <property type="match status" value="1"/>
</dbReference>
<dbReference type="Gene3D" id="1.10.10.10">
    <property type="entry name" value="Winged helix-like DNA-binding domain superfamily/Winged helix DNA-binding domain"/>
    <property type="match status" value="1"/>
</dbReference>
<sequence length="297" mass="31396">MDARQLRYFLGVVDHRTFARAAQELHISQPSLSQSIRQLERSLRVDLFIRTGRGTELTEAGRQLLGPARQVLRDLETAQAAVASARDLERGTVDIVTMPSAGIEPLTTLIRRFRDLHPGMSINAAAAFTSDEVVSAVSSGVSEVGLLGASSHPPTADLPVIPLGSQPLILVSPPGSVLETASPDGATGLDGLEVVITPRGSIMRQVVDDFTAEGADVVVAAEVAHRTSLLPLVLAGVGHTVLPKSWEELAKASGCRVTGITPPTTLHMFAVHRAQGLTPGARAVVELLHGMSHPTHQ</sequence>
<dbReference type="SUPFAM" id="SSF46785">
    <property type="entry name" value="Winged helix' DNA-binding domain"/>
    <property type="match status" value="1"/>
</dbReference>
<dbReference type="InterPro" id="IPR036390">
    <property type="entry name" value="WH_DNA-bd_sf"/>
</dbReference>
<evidence type="ECO:0000256" key="2">
    <source>
        <dbReference type="ARBA" id="ARBA00023015"/>
    </source>
</evidence>
<evidence type="ECO:0000256" key="4">
    <source>
        <dbReference type="ARBA" id="ARBA00023163"/>
    </source>
</evidence>
<gene>
    <name evidence="6" type="ORF">FCK90_08905</name>
</gene>
<comment type="similarity">
    <text evidence="1">Belongs to the LysR transcriptional regulatory family.</text>
</comment>
<dbReference type="PRINTS" id="PR00039">
    <property type="entry name" value="HTHLYSR"/>
</dbReference>
<keyword evidence="2" id="KW-0805">Transcription regulation</keyword>
<dbReference type="Pfam" id="PF03466">
    <property type="entry name" value="LysR_substrate"/>
    <property type="match status" value="1"/>
</dbReference>
<dbReference type="OrthoDB" id="3636008at2"/>
<proteinExistence type="inferred from homology"/>
<dbReference type="GO" id="GO:0032993">
    <property type="term" value="C:protein-DNA complex"/>
    <property type="evidence" value="ECO:0007669"/>
    <property type="project" value="TreeGrafter"/>
</dbReference>
<evidence type="ECO:0000259" key="5">
    <source>
        <dbReference type="PROSITE" id="PS50931"/>
    </source>
</evidence>
<dbReference type="CDD" id="cd05466">
    <property type="entry name" value="PBP2_LTTR_substrate"/>
    <property type="match status" value="1"/>
</dbReference>
<name>A0A5J5KYW4_9MICC</name>